<accession>A0A2Z6PAF2</accession>
<dbReference type="Proteomes" id="UP000242715">
    <property type="component" value="Unassembled WGS sequence"/>
</dbReference>
<dbReference type="PANTHER" id="PTHR46033">
    <property type="entry name" value="PROTEIN MAIN-LIKE 2"/>
    <property type="match status" value="1"/>
</dbReference>
<feature type="domain" description="Aminotransferase-like plant mobile" evidence="1">
    <location>
        <begin position="16"/>
        <end position="71"/>
    </location>
</feature>
<dbReference type="InterPro" id="IPR044824">
    <property type="entry name" value="MAIN-like"/>
</dbReference>
<dbReference type="PANTHER" id="PTHR46033:SF8">
    <property type="entry name" value="PROTEIN MAINTENANCE OF MERISTEMS-LIKE"/>
    <property type="match status" value="1"/>
</dbReference>
<name>A0A2Z6PAF2_TRISU</name>
<evidence type="ECO:0000313" key="2">
    <source>
        <dbReference type="EMBL" id="GAU52003.1"/>
    </source>
</evidence>
<feature type="non-terminal residue" evidence="2">
    <location>
        <position position="129"/>
    </location>
</feature>
<protein>
    <recommendedName>
        <fullName evidence="1">Aminotransferase-like plant mobile domain-containing protein</fullName>
    </recommendedName>
</protein>
<organism evidence="2 3">
    <name type="scientific">Trifolium subterraneum</name>
    <name type="common">Subterranean clover</name>
    <dbReference type="NCBI Taxonomy" id="3900"/>
    <lineage>
        <taxon>Eukaryota</taxon>
        <taxon>Viridiplantae</taxon>
        <taxon>Streptophyta</taxon>
        <taxon>Embryophyta</taxon>
        <taxon>Tracheophyta</taxon>
        <taxon>Spermatophyta</taxon>
        <taxon>Magnoliopsida</taxon>
        <taxon>eudicotyledons</taxon>
        <taxon>Gunneridae</taxon>
        <taxon>Pentapetalae</taxon>
        <taxon>rosids</taxon>
        <taxon>fabids</taxon>
        <taxon>Fabales</taxon>
        <taxon>Fabaceae</taxon>
        <taxon>Papilionoideae</taxon>
        <taxon>50 kb inversion clade</taxon>
        <taxon>NPAAA clade</taxon>
        <taxon>Hologalegina</taxon>
        <taxon>IRL clade</taxon>
        <taxon>Trifolieae</taxon>
        <taxon>Trifolium</taxon>
    </lineage>
</organism>
<dbReference type="OrthoDB" id="1434670at2759"/>
<dbReference type="InterPro" id="IPR019557">
    <property type="entry name" value="AminoTfrase-like_pln_mobile"/>
</dbReference>
<dbReference type="AlphaFoldDB" id="A0A2Z6PAF2"/>
<dbReference type="EMBL" id="DF976694">
    <property type="protein sequence ID" value="GAU52003.1"/>
    <property type="molecule type" value="Genomic_DNA"/>
</dbReference>
<evidence type="ECO:0000259" key="1">
    <source>
        <dbReference type="Pfam" id="PF10536"/>
    </source>
</evidence>
<dbReference type="GO" id="GO:0010073">
    <property type="term" value="P:meristem maintenance"/>
    <property type="evidence" value="ECO:0007669"/>
    <property type="project" value="InterPro"/>
</dbReference>
<keyword evidence="3" id="KW-1185">Reference proteome</keyword>
<dbReference type="Pfam" id="PF10536">
    <property type="entry name" value="PMD"/>
    <property type="match status" value="1"/>
</dbReference>
<gene>
    <name evidence="2" type="ORF">TSUD_418070</name>
</gene>
<evidence type="ECO:0000313" key="3">
    <source>
        <dbReference type="Proteomes" id="UP000242715"/>
    </source>
</evidence>
<sequence>MVRASGLEPLVRSNFNLLDYGVLWAFAERWHPETSTFHLPIGEMVITLDDVQCLLHISIQGKFLNHRKISKPKGAQMLSSFLGIDERDAMSMFATLNGPYLRHTYVAKLVTDYLDAAEAAHADNRPMHE</sequence>
<reference evidence="3" key="1">
    <citation type="journal article" date="2017" name="Front. Plant Sci.">
        <title>Climate Clever Clovers: New Paradigm to Reduce the Environmental Footprint of Ruminants by Breeding Low Methanogenic Forages Utilizing Haplotype Variation.</title>
        <authorList>
            <person name="Kaur P."/>
            <person name="Appels R."/>
            <person name="Bayer P.E."/>
            <person name="Keeble-Gagnere G."/>
            <person name="Wang J."/>
            <person name="Hirakawa H."/>
            <person name="Shirasawa K."/>
            <person name="Vercoe P."/>
            <person name="Stefanova K."/>
            <person name="Durmic Z."/>
            <person name="Nichols P."/>
            <person name="Revell C."/>
            <person name="Isobe S.N."/>
            <person name="Edwards D."/>
            <person name="Erskine W."/>
        </authorList>
    </citation>
    <scope>NUCLEOTIDE SEQUENCE [LARGE SCALE GENOMIC DNA]</scope>
    <source>
        <strain evidence="3">cv. Daliak</strain>
    </source>
</reference>
<proteinExistence type="predicted"/>